<evidence type="ECO:0000256" key="2">
    <source>
        <dbReference type="ARBA" id="ARBA00022692"/>
    </source>
</evidence>
<sequence length="774" mass="87234">MPTWTHSDQDNSTPLLLVRDCYESIVLTAFFYLLLTYLSPDPEEQKDIFRKEGLSREHDSRLIARGEKPGKSNSKMSLTEVKPPGFCQDGMHFLQLMKWAVLQYCVIRPTTTFAAIILNYVGLYCEQSWSPAWGHIYVSENATAVLERYNQEFQISAIVSISVTVAMYCLLQLYFCVSKQLAPQNPVLKLFSVKAVVFLTFWQASALSLLSMAGLIKDTPYMTAEDINVGWGALLETFEMMIFAFIHIRAFSYKPYRPRTPDAQRTPRLRALGHAMDFRETFRELKAGCIYVWHRTRGIETDTRARRERALEGAFGKSRTQLWRKQEKGEAGGQVEVDVEVDRVMMIEGERQWLGIGNDYGHGLIKRDRSDGLEEQIEKELSRRGYAGLEYPQEVEAEASEGHVRGRRSWWRSIYDRVSQSNPDQDEGRFTPLPKREKRPSWHSTREDDYRALMYEDPPPPSIIQTYRSNRRLSKDAIVSIFSTHPPPTNVTDTIPSSQSHHTHVHLGALPIAISKDVNTGRVPKLTVPKPAPHLSPPPASHSPDNLLWLPSPQPEQKSINQHRSIHRRESAFHKSKPSSSPSPRRSQSPHSKLSPIPSSQWHAPSDTSFNQKLSNLVSLGNYDEFGRSTTPTLAPLTFISPTHRPSRSPGSTSPSSPGGEMYTRPGRALSHSIAPSSRASSTSPTSPLRRSSAARHSYTHRPSHHRNAGASRRMFAPLESIPQDIVPPQMQNDMQMPSAAPAHVLRWSLDVGRPAPTSPMRRPYIGPSPSGGT</sequence>
<evidence type="ECO:0000256" key="3">
    <source>
        <dbReference type="ARBA" id="ARBA00022989"/>
    </source>
</evidence>
<feature type="transmembrane region" description="Helical" evidence="6">
    <location>
        <begin position="22"/>
        <end position="40"/>
    </location>
</feature>
<keyword evidence="3 6" id="KW-1133">Transmembrane helix</keyword>
<evidence type="ECO:0000256" key="6">
    <source>
        <dbReference type="SAM" id="Phobius"/>
    </source>
</evidence>
<feature type="compositionally biased region" description="Polar residues" evidence="5">
    <location>
        <begin position="490"/>
        <end position="500"/>
    </location>
</feature>
<evidence type="ECO:0000256" key="4">
    <source>
        <dbReference type="ARBA" id="ARBA00023136"/>
    </source>
</evidence>
<dbReference type="InterPro" id="IPR005178">
    <property type="entry name" value="Ostalpha/TMEM184C"/>
</dbReference>
<feature type="region of interest" description="Disordered" evidence="5">
    <location>
        <begin position="753"/>
        <end position="774"/>
    </location>
</feature>
<feature type="region of interest" description="Disordered" evidence="5">
    <location>
        <begin position="634"/>
        <end position="713"/>
    </location>
</feature>
<organism evidence="7 8">
    <name type="scientific">Bondarzewia mesenterica</name>
    <dbReference type="NCBI Taxonomy" id="1095465"/>
    <lineage>
        <taxon>Eukaryota</taxon>
        <taxon>Fungi</taxon>
        <taxon>Dikarya</taxon>
        <taxon>Basidiomycota</taxon>
        <taxon>Agaricomycotina</taxon>
        <taxon>Agaricomycetes</taxon>
        <taxon>Russulales</taxon>
        <taxon>Bondarzewiaceae</taxon>
        <taxon>Bondarzewia</taxon>
    </lineage>
</organism>
<accession>A0A4V6S1G6</accession>
<feature type="transmembrane region" description="Helical" evidence="6">
    <location>
        <begin position="195"/>
        <end position="216"/>
    </location>
</feature>
<comment type="subcellular location">
    <subcellularLocation>
        <location evidence="1">Membrane</location>
        <topology evidence="1">Multi-pass membrane protein</topology>
    </subcellularLocation>
</comment>
<evidence type="ECO:0000313" key="8">
    <source>
        <dbReference type="Proteomes" id="UP000310158"/>
    </source>
</evidence>
<feature type="compositionally biased region" description="Low complexity" evidence="5">
    <location>
        <begin position="578"/>
        <end position="593"/>
    </location>
</feature>
<dbReference type="PANTHER" id="PTHR23423">
    <property type="entry name" value="ORGANIC SOLUTE TRANSPORTER-RELATED"/>
    <property type="match status" value="1"/>
</dbReference>
<keyword evidence="8" id="KW-1185">Reference proteome</keyword>
<dbReference type="Proteomes" id="UP000310158">
    <property type="component" value="Unassembled WGS sequence"/>
</dbReference>
<name>A0A4V6S1G6_9AGAM</name>
<reference evidence="7 8" key="1">
    <citation type="submission" date="2019-02" db="EMBL/GenBank/DDBJ databases">
        <title>Genome sequencing of the rare red list fungi Bondarzewia mesenterica.</title>
        <authorList>
            <person name="Buettner E."/>
            <person name="Kellner H."/>
        </authorList>
    </citation>
    <scope>NUCLEOTIDE SEQUENCE [LARGE SCALE GENOMIC DNA]</scope>
    <source>
        <strain evidence="7 8">DSM 108281</strain>
    </source>
</reference>
<gene>
    <name evidence="7" type="ORF">EW146_g4362</name>
</gene>
<proteinExistence type="predicted"/>
<evidence type="ECO:0000313" key="7">
    <source>
        <dbReference type="EMBL" id="THH16253.1"/>
    </source>
</evidence>
<protein>
    <recommendedName>
        <fullName evidence="9">DUF300-domain-containing protein</fullName>
    </recommendedName>
</protein>
<dbReference type="GO" id="GO:0016020">
    <property type="term" value="C:membrane"/>
    <property type="evidence" value="ECO:0007669"/>
    <property type="project" value="UniProtKB-SubCell"/>
</dbReference>
<dbReference type="OrthoDB" id="5348404at2759"/>
<feature type="transmembrane region" description="Helical" evidence="6">
    <location>
        <begin position="228"/>
        <end position="248"/>
    </location>
</feature>
<feature type="transmembrane region" description="Helical" evidence="6">
    <location>
        <begin position="155"/>
        <end position="175"/>
    </location>
</feature>
<comment type="caution">
    <text evidence="7">The sequence shown here is derived from an EMBL/GenBank/DDBJ whole genome shotgun (WGS) entry which is preliminary data.</text>
</comment>
<evidence type="ECO:0000256" key="5">
    <source>
        <dbReference type="SAM" id="MobiDB-lite"/>
    </source>
</evidence>
<feature type="compositionally biased region" description="Polar residues" evidence="5">
    <location>
        <begin position="597"/>
        <end position="608"/>
    </location>
</feature>
<dbReference type="SMART" id="SM01417">
    <property type="entry name" value="Solute_trans_a"/>
    <property type="match status" value="1"/>
</dbReference>
<dbReference type="EMBL" id="SGPL01000167">
    <property type="protein sequence ID" value="THH16253.1"/>
    <property type="molecule type" value="Genomic_DNA"/>
</dbReference>
<keyword evidence="4 6" id="KW-0472">Membrane</keyword>
<dbReference type="AlphaFoldDB" id="A0A4V6S1G6"/>
<feature type="region of interest" description="Disordered" evidence="5">
    <location>
        <begin position="483"/>
        <end position="502"/>
    </location>
</feature>
<keyword evidence="2 6" id="KW-0812">Transmembrane</keyword>
<feature type="compositionally biased region" description="Basic residues" evidence="5">
    <location>
        <begin position="698"/>
        <end position="708"/>
    </location>
</feature>
<evidence type="ECO:0008006" key="9">
    <source>
        <dbReference type="Google" id="ProtNLM"/>
    </source>
</evidence>
<feature type="compositionally biased region" description="Pro residues" evidence="5">
    <location>
        <begin position="530"/>
        <end position="541"/>
    </location>
</feature>
<feature type="region of interest" description="Disordered" evidence="5">
    <location>
        <begin position="418"/>
        <end position="462"/>
    </location>
</feature>
<feature type="compositionally biased region" description="Low complexity" evidence="5">
    <location>
        <begin position="671"/>
        <end position="696"/>
    </location>
</feature>
<dbReference type="Pfam" id="PF03619">
    <property type="entry name" value="Solute_trans_a"/>
    <property type="match status" value="1"/>
</dbReference>
<feature type="region of interest" description="Disordered" evidence="5">
    <location>
        <begin position="523"/>
        <end position="608"/>
    </location>
</feature>
<evidence type="ECO:0000256" key="1">
    <source>
        <dbReference type="ARBA" id="ARBA00004141"/>
    </source>
</evidence>
<feature type="compositionally biased region" description="Low complexity" evidence="5">
    <location>
        <begin position="641"/>
        <end position="660"/>
    </location>
</feature>